<dbReference type="EMBL" id="AP017903">
    <property type="protein sequence ID" value="BAX03448.1"/>
    <property type="molecule type" value="Genomic_DNA"/>
</dbReference>
<dbReference type="GeneID" id="65105605"/>
<evidence type="ECO:0000313" key="2">
    <source>
        <dbReference type="Proteomes" id="UP000222295"/>
    </source>
</evidence>
<sequence length="202" mass="24487">MKKDPNMWTITFIVLVIASLFFMNIRCDDFYIDNPPNVIRIEKHKDYMGNHNDGSSRFQWWYNGYTEDECAPGRWFRNERNCKKIVVYMDDGRVLCTHNALDVEQGWLTRDDKFVHSQPKELGCCKCICIYAYKAHDINIIADEVQNWIEDLYLTRYYSNFFANRVYVKDDGHIKLMNKDEWLVLKWELKDKLIDMYWYNRK</sequence>
<dbReference type="RefSeq" id="YP_010088171.1">
    <property type="nucleotide sequence ID" value="NC_055706.1"/>
</dbReference>
<name>A0A1V1FG78_9CAUD</name>
<evidence type="ECO:0000313" key="1">
    <source>
        <dbReference type="EMBL" id="BAX03448.1"/>
    </source>
</evidence>
<dbReference type="KEGG" id="vg:65105605"/>
<reference evidence="1 2" key="1">
    <citation type="journal article" date="2017" name="Microbes Environ.">
        <title>Discovery and Complete Genome Sequence of a Bacteriophage from an Obligate Intracellular Symbiont of a Cellulolytic Protist in the Termite Gut.</title>
        <authorList>
            <person name="Pramono A.K."/>
            <person name="Kuwahara H."/>
            <person name="Itoh T."/>
            <person name="Toyoda A."/>
            <person name="Yamada A."/>
            <person name="Hongoh Y."/>
        </authorList>
    </citation>
    <scope>NUCLEOTIDE SEQUENCE [LARGE SCALE GENOMIC DNA]</scope>
    <source>
        <strain evidence="1">ProJPt-Bp1</strain>
    </source>
</reference>
<accession>A0A1V1FG78</accession>
<keyword evidence="2" id="KW-1185">Reference proteome</keyword>
<dbReference type="Proteomes" id="UP000222295">
    <property type="component" value="Segment"/>
</dbReference>
<organism evidence="1 2">
    <name type="scientific">Azobacteroides phage ProJPt-Bp1</name>
    <dbReference type="NCBI Taxonomy" id="1920526"/>
    <lineage>
        <taxon>Viruses</taxon>
        <taxon>Duplodnaviria</taxon>
        <taxon>Heunggongvirae</taxon>
        <taxon>Uroviricota</taxon>
        <taxon>Caudoviricetes</taxon>
        <taxon>Crassvirales</taxon>
        <taxon>Suoliviridae</taxon>
        <taxon>Dechshavirus</taxon>
        <taxon>Dechshavirus japanensis</taxon>
    </lineage>
</organism>
<protein>
    <submittedName>
        <fullName evidence="1">Uncharacterized protein</fullName>
    </submittedName>
</protein>
<proteinExistence type="predicted"/>